<organism evidence="5 6">
    <name type="scientific">Pontibacter silvestris</name>
    <dbReference type="NCBI Taxonomy" id="2305183"/>
    <lineage>
        <taxon>Bacteria</taxon>
        <taxon>Pseudomonadati</taxon>
        <taxon>Bacteroidota</taxon>
        <taxon>Cytophagia</taxon>
        <taxon>Cytophagales</taxon>
        <taxon>Hymenobacteraceae</taxon>
        <taxon>Pontibacter</taxon>
    </lineage>
</organism>
<sequence>MKRTILLFYLIAVVFVAHAQTKLLFEEASSKAYLMKSATAGNSSQQSINSIISLLSNEEVKSSKGGRPNRKPEFVVRFEQQARIADTGDKLQLKVQLNKVAISGDINYKGFDLGEVLLPEKLSYIIQLLNEQDKEVQSYRQSVKMFDKGSFVVFEMTVPDTAASQRYKLKVVDKELVYTSKSVRQVKEYMELVRAYYVADAALAKTLQDIAYILPDDIDQLTQHEHNLRKLEDAFAFAKEAPFWKKLNLRQNDPLRLTSKINEVETQLQERRRAINHIMATLDMQFYNRGTALFTKGDYKAARAYFAKSLEVNPTFSPSHLQLARLDFINGFVQEAAARTRELVTVMRTDPETAASAMTLAQDIYSTFITQGNNLTTSRQYEDALSAYADARDLCSTIRGLRCNMMALNDGEARAAYGLYRDIIEDGKNSLAHNDLAKAERLAEEALDFQQQYDFVLHNAREASDLVKQVKYRFYLQAIDKGKLYLAQNNYDAALGQFEAALGLEASYTLTPVKELASLAQKAAKPVLLAMLTSGYQQAIDNVLPNARAVASEAIAMQARFALEQDREVQIKYDLLRKRIFTQECINTQAAYDKHFHNAKELIRDKKFISADLAYQAAIKVSEDNADCNIATFTAKDGHEAIAAAVAYQRMLEDINRFVASSRYTEAIETYSKAEKYYLAYEVNRFGLDNTSLFDFAHDSKKFPFTAAVVSHFAALGEEQTSIDLLTSLLDKGYSKGKTKKVQQQLGKQLAAKDAQRDLTEQPKVVASNYTSGHKSLKKLSKAYEKELKRLLKQ</sequence>
<feature type="repeat" description="TPR" evidence="3">
    <location>
        <begin position="283"/>
        <end position="316"/>
    </location>
</feature>
<name>A0ABW4WXQ8_9BACT</name>
<dbReference type="SMART" id="SM00028">
    <property type="entry name" value="TPR"/>
    <property type="match status" value="4"/>
</dbReference>
<dbReference type="InterPro" id="IPR013105">
    <property type="entry name" value="TPR_2"/>
</dbReference>
<evidence type="ECO:0000313" key="5">
    <source>
        <dbReference type="EMBL" id="MFD2067036.1"/>
    </source>
</evidence>
<keyword evidence="6" id="KW-1185">Reference proteome</keyword>
<keyword evidence="1" id="KW-0677">Repeat</keyword>
<dbReference type="InterPro" id="IPR019734">
    <property type="entry name" value="TPR_rpt"/>
</dbReference>
<evidence type="ECO:0000313" key="6">
    <source>
        <dbReference type="Proteomes" id="UP001597369"/>
    </source>
</evidence>
<dbReference type="RefSeq" id="WP_229961836.1">
    <property type="nucleotide sequence ID" value="NZ_JAJJWI010000015.1"/>
</dbReference>
<feature type="chain" id="PRO_5046519314" evidence="4">
    <location>
        <begin position="20"/>
        <end position="794"/>
    </location>
</feature>
<proteinExistence type="predicted"/>
<dbReference type="Gene3D" id="1.25.40.10">
    <property type="entry name" value="Tetratricopeptide repeat domain"/>
    <property type="match status" value="1"/>
</dbReference>
<reference evidence="6" key="1">
    <citation type="journal article" date="2019" name="Int. J. Syst. Evol. Microbiol.">
        <title>The Global Catalogue of Microorganisms (GCM) 10K type strain sequencing project: providing services to taxonomists for standard genome sequencing and annotation.</title>
        <authorList>
            <consortium name="The Broad Institute Genomics Platform"/>
            <consortium name="The Broad Institute Genome Sequencing Center for Infectious Disease"/>
            <person name="Wu L."/>
            <person name="Ma J."/>
        </authorList>
    </citation>
    <scope>NUCLEOTIDE SEQUENCE [LARGE SCALE GENOMIC DNA]</scope>
    <source>
        <strain evidence="6">JCM 16545</strain>
    </source>
</reference>
<dbReference type="InterPro" id="IPR011990">
    <property type="entry name" value="TPR-like_helical_dom_sf"/>
</dbReference>
<feature type="signal peptide" evidence="4">
    <location>
        <begin position="1"/>
        <end position="19"/>
    </location>
</feature>
<keyword evidence="2 3" id="KW-0802">TPR repeat</keyword>
<evidence type="ECO:0000256" key="1">
    <source>
        <dbReference type="ARBA" id="ARBA00022737"/>
    </source>
</evidence>
<keyword evidence="4" id="KW-0732">Signal</keyword>
<evidence type="ECO:0000256" key="2">
    <source>
        <dbReference type="ARBA" id="ARBA00022803"/>
    </source>
</evidence>
<evidence type="ECO:0000256" key="3">
    <source>
        <dbReference type="PROSITE-ProRule" id="PRU00339"/>
    </source>
</evidence>
<dbReference type="PROSITE" id="PS50005">
    <property type="entry name" value="TPR"/>
    <property type="match status" value="1"/>
</dbReference>
<accession>A0ABW4WXQ8</accession>
<dbReference type="Proteomes" id="UP001597369">
    <property type="component" value="Unassembled WGS sequence"/>
</dbReference>
<dbReference type="EMBL" id="JBHUHV010000028">
    <property type="protein sequence ID" value="MFD2067036.1"/>
    <property type="molecule type" value="Genomic_DNA"/>
</dbReference>
<comment type="caution">
    <text evidence="5">The sequence shown here is derived from an EMBL/GenBank/DDBJ whole genome shotgun (WGS) entry which is preliminary data.</text>
</comment>
<dbReference type="Pfam" id="PF07719">
    <property type="entry name" value="TPR_2"/>
    <property type="match status" value="1"/>
</dbReference>
<evidence type="ECO:0000256" key="4">
    <source>
        <dbReference type="SAM" id="SignalP"/>
    </source>
</evidence>
<protein>
    <submittedName>
        <fullName evidence="5">Tetratricopeptide repeat protein</fullName>
    </submittedName>
</protein>
<gene>
    <name evidence="5" type="ORF">ACFSKU_09085</name>
</gene>
<dbReference type="SUPFAM" id="SSF48452">
    <property type="entry name" value="TPR-like"/>
    <property type="match status" value="1"/>
</dbReference>